<name>A0A1H2DA74_9ACTN</name>
<keyword evidence="3" id="KW-1185">Reference proteome</keyword>
<dbReference type="STRING" id="113562.SAMN04489716_8806"/>
<reference evidence="2 3" key="1">
    <citation type="submission" date="2016-10" db="EMBL/GenBank/DDBJ databases">
        <authorList>
            <person name="de Groot N.N."/>
        </authorList>
    </citation>
    <scope>NUCLEOTIDE SEQUENCE [LARGE SCALE GENOMIC DNA]</scope>
    <source>
        <strain evidence="2 3">DSM 43941</strain>
    </source>
</reference>
<evidence type="ECO:0000313" key="2">
    <source>
        <dbReference type="EMBL" id="SDT79487.1"/>
    </source>
</evidence>
<gene>
    <name evidence="2" type="ORF">SAMN04489716_8806</name>
</gene>
<dbReference type="Proteomes" id="UP000198688">
    <property type="component" value="Chromosome I"/>
</dbReference>
<protein>
    <submittedName>
        <fullName evidence="2">Uncharacterized protein</fullName>
    </submittedName>
</protein>
<sequence>MTVMAVRPDAEVETTGTPPPIDPELLEEAQRQIQAGSSNEAINEALRRMVLEERDKRRAAMESLWKMNEEGRFDYSHFEAADE</sequence>
<organism evidence="2 3">
    <name type="scientific">Actinoplanes derwentensis</name>
    <dbReference type="NCBI Taxonomy" id="113562"/>
    <lineage>
        <taxon>Bacteria</taxon>
        <taxon>Bacillati</taxon>
        <taxon>Actinomycetota</taxon>
        <taxon>Actinomycetes</taxon>
        <taxon>Micromonosporales</taxon>
        <taxon>Micromonosporaceae</taxon>
        <taxon>Actinoplanes</taxon>
    </lineage>
</organism>
<evidence type="ECO:0000313" key="3">
    <source>
        <dbReference type="Proteomes" id="UP000198688"/>
    </source>
</evidence>
<dbReference type="Pfam" id="PF09957">
    <property type="entry name" value="VapB_antitoxin"/>
    <property type="match status" value="1"/>
</dbReference>
<proteinExistence type="predicted"/>
<feature type="region of interest" description="Disordered" evidence="1">
    <location>
        <begin position="1"/>
        <end position="21"/>
    </location>
</feature>
<accession>A0A1H2DA74</accession>
<dbReference type="AlphaFoldDB" id="A0A1H2DA74"/>
<evidence type="ECO:0000256" key="1">
    <source>
        <dbReference type="SAM" id="MobiDB-lite"/>
    </source>
</evidence>
<dbReference type="EMBL" id="LT629758">
    <property type="protein sequence ID" value="SDT79487.1"/>
    <property type="molecule type" value="Genomic_DNA"/>
</dbReference>
<dbReference type="InterPro" id="IPR019239">
    <property type="entry name" value="VapB_antitoxin"/>
</dbReference>